<dbReference type="Proteomes" id="UP000008909">
    <property type="component" value="Unassembled WGS sequence"/>
</dbReference>
<reference key="2">
    <citation type="submission" date="2011-10" db="EMBL/GenBank/DDBJ databases">
        <title>The genome and transcriptome sequence of Clonorchis sinensis provide insights into the carcinogenic liver fluke.</title>
        <authorList>
            <person name="Wang X."/>
            <person name="Huang Y."/>
            <person name="Chen W."/>
            <person name="Liu H."/>
            <person name="Guo L."/>
            <person name="Chen Y."/>
            <person name="Luo F."/>
            <person name="Zhou W."/>
            <person name="Sun J."/>
            <person name="Mao Q."/>
            <person name="Liang P."/>
            <person name="Zhou C."/>
            <person name="Tian Y."/>
            <person name="Men J."/>
            <person name="Lv X."/>
            <person name="Huang L."/>
            <person name="Zhou J."/>
            <person name="Hu Y."/>
            <person name="Li R."/>
            <person name="Zhang F."/>
            <person name="Lei H."/>
            <person name="Li X."/>
            <person name="Hu X."/>
            <person name="Liang C."/>
            <person name="Xu J."/>
            <person name="Wu Z."/>
            <person name="Yu X."/>
        </authorList>
    </citation>
    <scope>NUCLEOTIDE SEQUENCE</scope>
    <source>
        <strain>Henan</strain>
    </source>
</reference>
<protein>
    <submittedName>
        <fullName evidence="1">Uncharacterized protein</fullName>
    </submittedName>
</protein>
<keyword evidence="2" id="KW-1185">Reference proteome</keyword>
<proteinExistence type="predicted"/>
<dbReference type="InParanoid" id="G7YGF9"/>
<name>G7YGF9_CLOSI</name>
<reference evidence="1" key="1">
    <citation type="journal article" date="2011" name="Genome Biol.">
        <title>The draft genome of the carcinogenic human liver fluke Clonorchis sinensis.</title>
        <authorList>
            <person name="Wang X."/>
            <person name="Chen W."/>
            <person name="Huang Y."/>
            <person name="Sun J."/>
            <person name="Men J."/>
            <person name="Liu H."/>
            <person name="Luo F."/>
            <person name="Guo L."/>
            <person name="Lv X."/>
            <person name="Deng C."/>
            <person name="Zhou C."/>
            <person name="Fan Y."/>
            <person name="Li X."/>
            <person name="Huang L."/>
            <person name="Hu Y."/>
            <person name="Liang C."/>
            <person name="Hu X."/>
            <person name="Xu J."/>
            <person name="Yu X."/>
        </authorList>
    </citation>
    <scope>NUCLEOTIDE SEQUENCE [LARGE SCALE GENOMIC DNA]</scope>
    <source>
        <strain evidence="1">Henan</strain>
    </source>
</reference>
<dbReference type="EMBL" id="DF143234">
    <property type="protein sequence ID" value="GAA52042.1"/>
    <property type="molecule type" value="Genomic_DNA"/>
</dbReference>
<organism evidence="1 2">
    <name type="scientific">Clonorchis sinensis</name>
    <name type="common">Chinese liver fluke</name>
    <dbReference type="NCBI Taxonomy" id="79923"/>
    <lineage>
        <taxon>Eukaryota</taxon>
        <taxon>Metazoa</taxon>
        <taxon>Spiralia</taxon>
        <taxon>Lophotrochozoa</taxon>
        <taxon>Platyhelminthes</taxon>
        <taxon>Trematoda</taxon>
        <taxon>Digenea</taxon>
        <taxon>Opisthorchiida</taxon>
        <taxon>Opisthorchiata</taxon>
        <taxon>Opisthorchiidae</taxon>
        <taxon>Clonorchis</taxon>
    </lineage>
</organism>
<evidence type="ECO:0000313" key="1">
    <source>
        <dbReference type="EMBL" id="GAA52042.1"/>
    </source>
</evidence>
<dbReference type="AlphaFoldDB" id="G7YGF9"/>
<accession>G7YGF9</accession>
<evidence type="ECO:0000313" key="2">
    <source>
        <dbReference type="Proteomes" id="UP000008909"/>
    </source>
</evidence>
<sequence length="72" mass="8198">MLCNPSYQDCIRRPTCLLWRTDFHLTDGLSNRKNTPHPTCKVSFGRPAAEKSFPEVASHAKGIFTERLYSSI</sequence>
<gene>
    <name evidence="1" type="ORF">CLF_107258</name>
</gene>